<keyword evidence="9" id="KW-1185">Reference proteome</keyword>
<feature type="domain" description="Fascin-like" evidence="7">
    <location>
        <begin position="133"/>
        <end position="242"/>
    </location>
</feature>
<dbReference type="CDD" id="cd23335">
    <property type="entry name" value="beta-trefoil_FSCN_rpt2"/>
    <property type="match status" value="1"/>
</dbReference>
<evidence type="ECO:0000313" key="9">
    <source>
        <dbReference type="Proteomes" id="UP001152795"/>
    </source>
</evidence>
<dbReference type="PIRSF" id="PIRSF005682">
    <property type="entry name" value="Fascin"/>
    <property type="match status" value="1"/>
</dbReference>
<dbReference type="CDD" id="cd23337">
    <property type="entry name" value="beta-trefoil_FSCN_rpt4"/>
    <property type="match status" value="1"/>
</dbReference>
<dbReference type="EMBL" id="CACRXK020005401">
    <property type="protein sequence ID" value="CAB4006070.1"/>
    <property type="molecule type" value="Genomic_DNA"/>
</dbReference>
<gene>
    <name evidence="8" type="ORF">PACLA_8A049032</name>
</gene>
<sequence length="483" mass="54298">MAGVEAYYVGLVNFQNKYLTAESFGFQVNASGVHLKKKQMWLVEQDASHIFLKSHLGRYLTADKHGKLSCEAEEREDDAKFTVTYQADGKLALKSKYDRFLGGEDDQINAFATTIGKAESWTLQLAIHPQVNLLHVVRKRFAHLESNEVQVSEDIPWGADALITLEFKNGKYGLLTSDSRYLNADGSLDEKLTEKGQYLIEFHEGRVAFRTHEGKFLTCVGNKGKIQSSKKDVAGRDEVFSLVDNHPQCMLTAQNERMVSIRQGNEVTANQRFDITDTEIFQMEFDPKKPGKVCMLANTREYWIANGDVKATSSDRVDSAFFGIDWHGSHVSFQAASDKYVTIKPNGKLAPTSESVGDKEKFLLQLINRPLLILRGEHGFVGMRGPSTARLECNRSSYEVFKLHFEDGKYKLEGRNGKFAQIDGEANLNLSGTSEDCATFQLEFREHTKMCIKANNGKYLKGESNGAFTANGEKLAKNTLWEY</sequence>
<dbReference type="InterPro" id="IPR022768">
    <property type="entry name" value="Fascin-like_dom"/>
</dbReference>
<feature type="domain" description="Fascin-like" evidence="7">
    <location>
        <begin position="387"/>
        <end position="483"/>
    </location>
</feature>
<dbReference type="PANTHER" id="PTHR10551">
    <property type="entry name" value="FASCIN"/>
    <property type="match status" value="1"/>
</dbReference>
<comment type="subcellular location">
    <subcellularLocation>
        <location evidence="1 6">Cytoplasm</location>
        <location evidence="1 6">Cytoskeleton</location>
    </subcellularLocation>
</comment>
<comment type="caution">
    <text evidence="8">The sequence shown here is derived from an EMBL/GenBank/DDBJ whole genome shotgun (WGS) entry which is preliminary data.</text>
</comment>
<dbReference type="OrthoDB" id="10259868at2759"/>
<keyword evidence="4 6" id="KW-0009">Actin-binding</keyword>
<reference evidence="8" key="1">
    <citation type="submission" date="2020-04" db="EMBL/GenBank/DDBJ databases">
        <authorList>
            <person name="Alioto T."/>
            <person name="Alioto T."/>
            <person name="Gomez Garrido J."/>
        </authorList>
    </citation>
    <scope>NUCLEOTIDE SEQUENCE</scope>
    <source>
        <strain evidence="8">A484AB</strain>
    </source>
</reference>
<feature type="domain" description="Fascin-like" evidence="7">
    <location>
        <begin position="254"/>
        <end position="363"/>
    </location>
</feature>
<comment type="similarity">
    <text evidence="2 6">Belongs to the fascin family.</text>
</comment>
<dbReference type="GO" id="GO:0016477">
    <property type="term" value="P:cell migration"/>
    <property type="evidence" value="ECO:0007669"/>
    <property type="project" value="TreeGrafter"/>
</dbReference>
<keyword evidence="3 6" id="KW-0963">Cytoplasm</keyword>
<dbReference type="GO" id="GO:0007163">
    <property type="term" value="P:establishment or maintenance of cell polarity"/>
    <property type="evidence" value="ECO:0007669"/>
    <property type="project" value="TreeGrafter"/>
</dbReference>
<dbReference type="GO" id="GO:0005737">
    <property type="term" value="C:cytoplasm"/>
    <property type="evidence" value="ECO:0007669"/>
    <property type="project" value="TreeGrafter"/>
</dbReference>
<name>A0A7D9II20_PARCT</name>
<evidence type="ECO:0000313" key="8">
    <source>
        <dbReference type="EMBL" id="CAB4006070.1"/>
    </source>
</evidence>
<dbReference type="Proteomes" id="UP001152795">
    <property type="component" value="Unassembled WGS sequence"/>
</dbReference>
<dbReference type="InterPro" id="IPR024703">
    <property type="entry name" value="Fascin_metazoans"/>
</dbReference>
<dbReference type="CDD" id="cd23334">
    <property type="entry name" value="beta-trefoil_FSCN_rpt1"/>
    <property type="match status" value="1"/>
</dbReference>
<dbReference type="GO" id="GO:0030674">
    <property type="term" value="F:protein-macromolecule adaptor activity"/>
    <property type="evidence" value="ECO:0007669"/>
    <property type="project" value="InterPro"/>
</dbReference>
<dbReference type="FunFam" id="2.80.10.50:FF:000015">
    <property type="entry name" value="Fascin"/>
    <property type="match status" value="1"/>
</dbReference>
<dbReference type="FunFam" id="2.80.10.50:FF:000010">
    <property type="entry name" value="Fascin"/>
    <property type="match status" value="1"/>
</dbReference>
<accession>A0A7D9II20</accession>
<dbReference type="InterPro" id="IPR010431">
    <property type="entry name" value="Fascin"/>
</dbReference>
<dbReference type="SUPFAM" id="SSF50405">
    <property type="entry name" value="Actin-crosslinking proteins"/>
    <property type="match status" value="4"/>
</dbReference>
<evidence type="ECO:0000256" key="3">
    <source>
        <dbReference type="ARBA" id="ARBA00022490"/>
    </source>
</evidence>
<dbReference type="GO" id="GO:0051017">
    <property type="term" value="P:actin filament bundle assembly"/>
    <property type="evidence" value="ECO:0007669"/>
    <property type="project" value="TreeGrafter"/>
</dbReference>
<evidence type="ECO:0000256" key="2">
    <source>
        <dbReference type="ARBA" id="ARBA00007415"/>
    </source>
</evidence>
<evidence type="ECO:0000256" key="5">
    <source>
        <dbReference type="ARBA" id="ARBA00023212"/>
    </source>
</evidence>
<dbReference type="FunFam" id="2.80.10.50:FF:000008">
    <property type="entry name" value="Fascin"/>
    <property type="match status" value="1"/>
</dbReference>
<dbReference type="Gene3D" id="2.80.10.50">
    <property type="match status" value="4"/>
</dbReference>
<evidence type="ECO:0000256" key="6">
    <source>
        <dbReference type="PIRNR" id="PIRNR005682"/>
    </source>
</evidence>
<evidence type="ECO:0000259" key="7">
    <source>
        <dbReference type="Pfam" id="PF06268"/>
    </source>
</evidence>
<evidence type="ECO:0000256" key="1">
    <source>
        <dbReference type="ARBA" id="ARBA00004245"/>
    </source>
</evidence>
<dbReference type="PANTHER" id="PTHR10551:SF9">
    <property type="entry name" value="FASCIN-2"/>
    <property type="match status" value="1"/>
</dbReference>
<evidence type="ECO:0000256" key="4">
    <source>
        <dbReference type="ARBA" id="ARBA00023203"/>
    </source>
</evidence>
<dbReference type="AlphaFoldDB" id="A0A7D9II20"/>
<dbReference type="GO" id="GO:0015629">
    <property type="term" value="C:actin cytoskeleton"/>
    <property type="evidence" value="ECO:0007669"/>
    <property type="project" value="TreeGrafter"/>
</dbReference>
<keyword evidence="5 6" id="KW-0206">Cytoskeleton</keyword>
<feature type="domain" description="Fascin-like" evidence="7">
    <location>
        <begin position="15"/>
        <end position="123"/>
    </location>
</feature>
<proteinExistence type="inferred from homology"/>
<protein>
    <recommendedName>
        <fullName evidence="6">Fascin</fullName>
    </recommendedName>
</protein>
<dbReference type="InterPro" id="IPR008999">
    <property type="entry name" value="Actin-crosslinking"/>
</dbReference>
<organism evidence="8 9">
    <name type="scientific">Paramuricea clavata</name>
    <name type="common">Red gorgonian</name>
    <name type="synonym">Violescent sea-whip</name>
    <dbReference type="NCBI Taxonomy" id="317549"/>
    <lineage>
        <taxon>Eukaryota</taxon>
        <taxon>Metazoa</taxon>
        <taxon>Cnidaria</taxon>
        <taxon>Anthozoa</taxon>
        <taxon>Octocorallia</taxon>
        <taxon>Malacalcyonacea</taxon>
        <taxon>Plexauridae</taxon>
        <taxon>Paramuricea</taxon>
    </lineage>
</organism>
<dbReference type="Pfam" id="PF06268">
    <property type="entry name" value="Fascin"/>
    <property type="match status" value="4"/>
</dbReference>
<dbReference type="GO" id="GO:0051015">
    <property type="term" value="F:actin filament binding"/>
    <property type="evidence" value="ECO:0007669"/>
    <property type="project" value="InterPro"/>
</dbReference>
<dbReference type="CDD" id="cd23336">
    <property type="entry name" value="beta-trefoil_FSCN_rpt3"/>
    <property type="match status" value="1"/>
</dbReference>